<dbReference type="EMBL" id="AP026818">
    <property type="protein sequence ID" value="BDR80252.1"/>
    <property type="molecule type" value="Genomic_DNA"/>
</dbReference>
<dbReference type="InterPro" id="IPR002810">
    <property type="entry name" value="NfeD-like_C"/>
</dbReference>
<feature type="transmembrane region" description="Helical" evidence="5">
    <location>
        <begin position="7"/>
        <end position="40"/>
    </location>
</feature>
<dbReference type="PANTHER" id="PTHR33507">
    <property type="entry name" value="INNER MEMBRANE PROTEIN YBBJ"/>
    <property type="match status" value="1"/>
</dbReference>
<gene>
    <name evidence="8" type="ORF">DP130_12190</name>
    <name evidence="7" type="ORF">K234311028_04980</name>
</gene>
<dbReference type="Proteomes" id="UP000290921">
    <property type="component" value="Unassembled WGS sequence"/>
</dbReference>
<protein>
    <submittedName>
        <fullName evidence="8">NfeD family protein</fullName>
    </submittedName>
</protein>
<dbReference type="AlphaFoldDB" id="A0A4V1LEE8"/>
<dbReference type="EMBL" id="QMAP01000013">
    <property type="protein sequence ID" value="RXI45366.1"/>
    <property type="molecule type" value="Genomic_DNA"/>
</dbReference>
<evidence type="ECO:0000256" key="5">
    <source>
        <dbReference type="SAM" id="Phobius"/>
    </source>
</evidence>
<dbReference type="Pfam" id="PF01957">
    <property type="entry name" value="NfeD"/>
    <property type="match status" value="1"/>
</dbReference>
<dbReference type="InterPro" id="IPR052165">
    <property type="entry name" value="Membrane_assoc_protease"/>
</dbReference>
<reference evidence="7 10" key="2">
    <citation type="submission" date="2022-09" db="EMBL/GenBank/DDBJ databases">
        <title>complete genome sequences of Clostridium tetani str. KHSU-234311-028 isolated from soil.</title>
        <authorList>
            <person name="Sekizuka T."/>
            <person name="Shitada C."/>
            <person name="Takahashi M."/>
            <person name="Kuroda M."/>
        </authorList>
    </citation>
    <scope>NUCLEOTIDE SEQUENCE [LARGE SCALE GENOMIC DNA]</scope>
    <source>
        <strain evidence="7 10">KHSU-234311-028</strain>
    </source>
</reference>
<keyword evidence="3 5" id="KW-1133">Transmembrane helix</keyword>
<dbReference type="RefSeq" id="WP_011098951.1">
    <property type="nucleotide sequence ID" value="NZ_AP026804.1"/>
</dbReference>
<dbReference type="PANTHER" id="PTHR33507:SF3">
    <property type="entry name" value="INNER MEMBRANE PROTEIN YBBJ"/>
    <property type="match status" value="1"/>
</dbReference>
<evidence type="ECO:0000259" key="6">
    <source>
        <dbReference type="Pfam" id="PF01957"/>
    </source>
</evidence>
<evidence type="ECO:0000313" key="7">
    <source>
        <dbReference type="EMBL" id="BDR80252.1"/>
    </source>
</evidence>
<sequence length="146" mass="16485">MYSQILLWIVIGATAITVDIFTSSFLFVWFTIGSIVALIISSLGYSFSVQFIAFIFTSVVLLAVGYPIVRKTIKKSVPKTLPMGQNYINRIITVEKDIKEEELIKIDGIYWTVLNEGKLIKKGEKAKIIALNGNKFILKKYEEDAK</sequence>
<evidence type="ECO:0000256" key="3">
    <source>
        <dbReference type="ARBA" id="ARBA00022989"/>
    </source>
</evidence>
<evidence type="ECO:0000313" key="10">
    <source>
        <dbReference type="Proteomes" id="UP001321763"/>
    </source>
</evidence>
<comment type="subcellular location">
    <subcellularLocation>
        <location evidence="1">Membrane</location>
        <topology evidence="1">Multi-pass membrane protein</topology>
    </subcellularLocation>
</comment>
<dbReference type="Gene3D" id="2.40.50.140">
    <property type="entry name" value="Nucleic acid-binding proteins"/>
    <property type="match status" value="1"/>
</dbReference>
<accession>A0A4V1LEE8</accession>
<evidence type="ECO:0000256" key="4">
    <source>
        <dbReference type="ARBA" id="ARBA00023136"/>
    </source>
</evidence>
<organism evidence="8 9">
    <name type="scientific">Clostridium tetani</name>
    <dbReference type="NCBI Taxonomy" id="1513"/>
    <lineage>
        <taxon>Bacteria</taxon>
        <taxon>Bacillati</taxon>
        <taxon>Bacillota</taxon>
        <taxon>Clostridia</taxon>
        <taxon>Eubacteriales</taxon>
        <taxon>Clostridiaceae</taxon>
        <taxon>Clostridium</taxon>
    </lineage>
</organism>
<name>A0A4V1LEE8_CLOTA</name>
<dbReference type="GeneID" id="24252701"/>
<dbReference type="Proteomes" id="UP001321763">
    <property type="component" value="Chromosome"/>
</dbReference>
<dbReference type="SUPFAM" id="SSF141322">
    <property type="entry name" value="NfeD domain-like"/>
    <property type="match status" value="1"/>
</dbReference>
<keyword evidence="2 5" id="KW-0812">Transmembrane</keyword>
<dbReference type="InterPro" id="IPR012340">
    <property type="entry name" value="NA-bd_OB-fold"/>
</dbReference>
<feature type="transmembrane region" description="Helical" evidence="5">
    <location>
        <begin position="46"/>
        <end position="69"/>
    </location>
</feature>
<dbReference type="GO" id="GO:0005886">
    <property type="term" value="C:plasma membrane"/>
    <property type="evidence" value="ECO:0007669"/>
    <property type="project" value="TreeGrafter"/>
</dbReference>
<evidence type="ECO:0000313" key="9">
    <source>
        <dbReference type="Proteomes" id="UP000290921"/>
    </source>
</evidence>
<reference evidence="8 9" key="1">
    <citation type="submission" date="2018-06" db="EMBL/GenBank/DDBJ databases">
        <title>Genome conservation of Clostridium tetani.</title>
        <authorList>
            <person name="Bruggemann H."/>
            <person name="Popoff M.R."/>
        </authorList>
    </citation>
    <scope>NUCLEOTIDE SEQUENCE [LARGE SCALE GENOMIC DNA]</scope>
    <source>
        <strain evidence="8 9">2017.061</strain>
    </source>
</reference>
<dbReference type="OMA" id="FEGIYWT"/>
<evidence type="ECO:0000256" key="2">
    <source>
        <dbReference type="ARBA" id="ARBA00022692"/>
    </source>
</evidence>
<feature type="domain" description="NfeD-like C-terminal" evidence="6">
    <location>
        <begin position="85"/>
        <end position="140"/>
    </location>
</feature>
<evidence type="ECO:0000256" key="1">
    <source>
        <dbReference type="ARBA" id="ARBA00004141"/>
    </source>
</evidence>
<proteinExistence type="predicted"/>
<evidence type="ECO:0000313" key="8">
    <source>
        <dbReference type="EMBL" id="RXI45366.1"/>
    </source>
</evidence>
<keyword evidence="4 5" id="KW-0472">Membrane</keyword>